<comment type="caution">
    <text evidence="2">The sequence shown here is derived from an EMBL/GenBank/DDBJ whole genome shotgun (WGS) entry which is preliminary data.</text>
</comment>
<evidence type="ECO:0000313" key="2">
    <source>
        <dbReference type="EMBL" id="PFX14516.1"/>
    </source>
</evidence>
<dbReference type="Proteomes" id="UP000225706">
    <property type="component" value="Unassembled WGS sequence"/>
</dbReference>
<name>A0A2B4RBK2_STYPI</name>
<keyword evidence="3" id="KW-1185">Reference proteome</keyword>
<proteinExistence type="predicted"/>
<sequence length="140" mass="15584">MRTGTLSLSFAILIALLENTNWAEWMKPKQYSGSEPGGDIQSSRLDSPHKRWQVIADKVLAKRKSLGRQRNDLVSRDLHPCVKNSSPIVIGAKLITVAQCYDHSMLGCSGKAPVYHKCVPTYKYDIDLDRIFTTGCNCAS</sequence>
<organism evidence="2 3">
    <name type="scientific">Stylophora pistillata</name>
    <name type="common">Smooth cauliflower coral</name>
    <dbReference type="NCBI Taxonomy" id="50429"/>
    <lineage>
        <taxon>Eukaryota</taxon>
        <taxon>Metazoa</taxon>
        <taxon>Cnidaria</taxon>
        <taxon>Anthozoa</taxon>
        <taxon>Hexacorallia</taxon>
        <taxon>Scleractinia</taxon>
        <taxon>Astrocoeniina</taxon>
        <taxon>Pocilloporidae</taxon>
        <taxon>Stylophora</taxon>
    </lineage>
</organism>
<evidence type="ECO:0000256" key="1">
    <source>
        <dbReference type="SAM" id="SignalP"/>
    </source>
</evidence>
<reference evidence="3" key="1">
    <citation type="journal article" date="2017" name="bioRxiv">
        <title>Comparative analysis of the genomes of Stylophora pistillata and Acropora digitifera provides evidence for extensive differences between species of corals.</title>
        <authorList>
            <person name="Voolstra C.R."/>
            <person name="Li Y."/>
            <person name="Liew Y.J."/>
            <person name="Baumgarten S."/>
            <person name="Zoccola D."/>
            <person name="Flot J.-F."/>
            <person name="Tambutte S."/>
            <person name="Allemand D."/>
            <person name="Aranda M."/>
        </authorList>
    </citation>
    <scope>NUCLEOTIDE SEQUENCE [LARGE SCALE GENOMIC DNA]</scope>
</reference>
<dbReference type="EMBL" id="LSMT01000770">
    <property type="protein sequence ID" value="PFX14516.1"/>
    <property type="molecule type" value="Genomic_DNA"/>
</dbReference>
<gene>
    <name evidence="2" type="ORF">AWC38_SpisGene21324</name>
</gene>
<keyword evidence="1" id="KW-0732">Signal</keyword>
<protein>
    <submittedName>
        <fullName evidence="2">Uncharacterized protein</fullName>
    </submittedName>
</protein>
<dbReference type="OrthoDB" id="10376012at2759"/>
<dbReference type="AlphaFoldDB" id="A0A2B4RBK2"/>
<accession>A0A2B4RBK2</accession>
<feature type="chain" id="PRO_5012857777" evidence="1">
    <location>
        <begin position="24"/>
        <end position="140"/>
    </location>
</feature>
<feature type="signal peptide" evidence="1">
    <location>
        <begin position="1"/>
        <end position="23"/>
    </location>
</feature>
<evidence type="ECO:0000313" key="3">
    <source>
        <dbReference type="Proteomes" id="UP000225706"/>
    </source>
</evidence>